<evidence type="ECO:0000313" key="1">
    <source>
        <dbReference type="Proteomes" id="UP001165740"/>
    </source>
</evidence>
<dbReference type="SUPFAM" id="SSF50494">
    <property type="entry name" value="Trypsin-like serine proteases"/>
    <property type="match status" value="1"/>
</dbReference>
<dbReference type="OrthoDB" id="6040990at2759"/>
<dbReference type="RefSeq" id="XP_055867438.1">
    <property type="nucleotide sequence ID" value="XM_056011463.1"/>
</dbReference>
<dbReference type="RefSeq" id="XP_055867439.1">
    <property type="nucleotide sequence ID" value="XM_056011464.1"/>
</dbReference>
<organism evidence="1 3">
    <name type="scientific">Biomphalaria glabrata</name>
    <name type="common">Bloodfluke planorb</name>
    <name type="synonym">Freshwater snail</name>
    <dbReference type="NCBI Taxonomy" id="6526"/>
    <lineage>
        <taxon>Eukaryota</taxon>
        <taxon>Metazoa</taxon>
        <taxon>Spiralia</taxon>
        <taxon>Lophotrochozoa</taxon>
        <taxon>Mollusca</taxon>
        <taxon>Gastropoda</taxon>
        <taxon>Heterobranchia</taxon>
        <taxon>Euthyneura</taxon>
        <taxon>Panpulmonata</taxon>
        <taxon>Hygrophila</taxon>
        <taxon>Lymnaeoidea</taxon>
        <taxon>Planorbidae</taxon>
        <taxon>Biomphalaria</taxon>
    </lineage>
</organism>
<dbReference type="GeneID" id="129922981"/>
<dbReference type="AlphaFoldDB" id="A0A9W2YXJ0"/>
<name>A0A9W2YXJ0_BIOGL</name>
<keyword evidence="1" id="KW-1185">Reference proteome</keyword>
<proteinExistence type="predicted"/>
<accession>A0A9W2YXJ0</accession>
<dbReference type="Proteomes" id="UP001165740">
    <property type="component" value="Chromosome 14"/>
</dbReference>
<sequence>MGLGQAKFDYGTHETAVFKSDDVAEAEIQNNECQKNHSNYLEVKGLTLDSLPQGYQEPDLLELVKSLASLTVRISVMYSSLERRKFWQGTEASYPGYICRGSDTCLTGSGRICDVYEDTKYELTCPCSDCKEPMSGSERRAVWHIWVYSATHVVYNSVEAEKSVFKLFYDTSEGKRKTFYGVKVLWSNITGDLCLLSCVTCDKELADELDQSLKGLISIWKRIRENYKRDKTLEDDARKYKDRIVVIVSHPHGGPKKVSFGQLHSKERKKIGSDNGWHINYLANTCSGSSGAPVYLYGMDWFKSEYVHSGSNSDVNYSTTWSPEEK</sequence>
<protein>
    <submittedName>
        <fullName evidence="2 3">Uncharacterized protein LOC129922981</fullName>
    </submittedName>
</protein>
<evidence type="ECO:0000313" key="2">
    <source>
        <dbReference type="RefSeq" id="XP_055867438.1"/>
    </source>
</evidence>
<evidence type="ECO:0000313" key="3">
    <source>
        <dbReference type="RefSeq" id="XP_055867439.1"/>
    </source>
</evidence>
<reference evidence="2 3" key="1">
    <citation type="submission" date="2025-04" db="UniProtKB">
        <authorList>
            <consortium name="RefSeq"/>
        </authorList>
    </citation>
    <scope>IDENTIFICATION</scope>
</reference>
<gene>
    <name evidence="2 3" type="primary">LOC129922981</name>
</gene>
<dbReference type="InterPro" id="IPR009003">
    <property type="entry name" value="Peptidase_S1_PA"/>
</dbReference>